<dbReference type="Proteomes" id="UP000006228">
    <property type="component" value="Unassembled WGS sequence"/>
</dbReference>
<accession>E8M793</accession>
<evidence type="ECO:0000313" key="7">
    <source>
        <dbReference type="Proteomes" id="UP000006228"/>
    </source>
</evidence>
<keyword evidence="2" id="KW-0813">Transport</keyword>
<organism evidence="6 7">
    <name type="scientific">Vibrio sinaloensis DSM 21326</name>
    <dbReference type="NCBI Taxonomy" id="945550"/>
    <lineage>
        <taxon>Bacteria</taxon>
        <taxon>Pseudomonadati</taxon>
        <taxon>Pseudomonadota</taxon>
        <taxon>Gammaproteobacteria</taxon>
        <taxon>Vibrionales</taxon>
        <taxon>Vibrionaceae</taxon>
        <taxon>Vibrio</taxon>
        <taxon>Vibrio oreintalis group</taxon>
    </lineage>
</organism>
<dbReference type="RefSeq" id="WP_008077203.1">
    <property type="nucleotide sequence ID" value="NZ_AEVT01000062.1"/>
</dbReference>
<keyword evidence="3 5" id="KW-0732">Signal</keyword>
<dbReference type="GO" id="GO:0019808">
    <property type="term" value="F:polyamine binding"/>
    <property type="evidence" value="ECO:0007669"/>
    <property type="project" value="InterPro"/>
</dbReference>
<comment type="caution">
    <text evidence="6">The sequence shown here is derived from an EMBL/GenBank/DDBJ whole genome shotgun (WGS) entry which is preliminary data.</text>
</comment>
<name>E8M793_PHOS4</name>
<dbReference type="EMBL" id="AEVT01000062">
    <property type="protein sequence ID" value="EGA70165.1"/>
    <property type="molecule type" value="Genomic_DNA"/>
</dbReference>
<dbReference type="PRINTS" id="PR00909">
    <property type="entry name" value="SPERMDNBNDNG"/>
</dbReference>
<evidence type="ECO:0000256" key="2">
    <source>
        <dbReference type="ARBA" id="ARBA00022448"/>
    </source>
</evidence>
<feature type="signal peptide" evidence="5">
    <location>
        <begin position="1"/>
        <end position="19"/>
    </location>
</feature>
<dbReference type="GO" id="GO:0015846">
    <property type="term" value="P:polyamine transport"/>
    <property type="evidence" value="ECO:0007669"/>
    <property type="project" value="InterPro"/>
</dbReference>
<dbReference type="OrthoDB" id="9769319at2"/>
<dbReference type="SUPFAM" id="SSF53850">
    <property type="entry name" value="Periplasmic binding protein-like II"/>
    <property type="match status" value="1"/>
</dbReference>
<evidence type="ECO:0000313" key="6">
    <source>
        <dbReference type="EMBL" id="EGA70165.1"/>
    </source>
</evidence>
<feature type="chain" id="PRO_5003227811" evidence="5">
    <location>
        <begin position="20"/>
        <end position="347"/>
    </location>
</feature>
<dbReference type="InterPro" id="IPR001188">
    <property type="entry name" value="Sperm_putr-bd"/>
</dbReference>
<evidence type="ECO:0000256" key="5">
    <source>
        <dbReference type="SAM" id="SignalP"/>
    </source>
</evidence>
<evidence type="ECO:0000256" key="3">
    <source>
        <dbReference type="ARBA" id="ARBA00022729"/>
    </source>
</evidence>
<dbReference type="eggNOG" id="COG0687">
    <property type="taxonomic scope" value="Bacteria"/>
</dbReference>
<sequence>MRVFTSFVIILTLSFSTVAKETPLNVYLWEDTLSPRVVDLWQDTHSTPLQRSHFDNDDERSLLMMKNIQLPFDIVVLDNVSANIYGKLGGFENLSKLPNRKHNASMWNQACGDYAVPYFWGTVGITYRKDLVSTPPNTWHDFVNPPQAQWGKIGMINDTVESFLPLFYSLGVSPTTESREEIQQAYPALQEFSQRVLSFEYILSYFRSQSNADEMQLALAYSGDQYSLNRLFGRDAWGFIVPEGQLYLWVDCLAISSHSKNKRAAKAFLNFLSDPKVAAINAMDIKAATPNLSALKQMPDWYRNDASLFPEAERVESGQIDGELSAKNISLRTKILNRIVKNHETQY</sequence>
<gene>
    <name evidence="6" type="ORF">VISI1226_18126</name>
</gene>
<dbReference type="Gene3D" id="3.40.190.10">
    <property type="entry name" value="Periplasmic binding protein-like II"/>
    <property type="match status" value="2"/>
</dbReference>
<evidence type="ECO:0000256" key="1">
    <source>
        <dbReference type="ARBA" id="ARBA00004418"/>
    </source>
</evidence>
<keyword evidence="4" id="KW-0574">Periplasm</keyword>
<reference evidence="6 7" key="1">
    <citation type="journal article" date="2012" name="Int. J. Syst. Evol. Microbiol.">
        <title>Vibrio caribbeanicus sp. nov., isolated from the marine sponge Scleritoderma cyanea.</title>
        <authorList>
            <person name="Hoffmann M."/>
            <person name="Monday S.R."/>
            <person name="Allard M.W."/>
            <person name="Strain E.A."/>
            <person name="Whittaker P."/>
            <person name="Naum M."/>
            <person name="McCarthy P.J."/>
            <person name="Lopez J.V."/>
            <person name="Fischer M."/>
            <person name="Brown E.W."/>
        </authorList>
    </citation>
    <scope>NUCLEOTIDE SEQUENCE [LARGE SCALE GENOMIC DNA]</scope>
    <source>
        <strain evidence="7">DSMZ 21326</strain>
    </source>
</reference>
<dbReference type="InterPro" id="IPR006059">
    <property type="entry name" value="SBP"/>
</dbReference>
<evidence type="ECO:0000256" key="4">
    <source>
        <dbReference type="ARBA" id="ARBA00022764"/>
    </source>
</evidence>
<dbReference type="PANTHER" id="PTHR30222:SF12">
    <property type="entry name" value="NORSPERMIDINE SENSOR"/>
    <property type="match status" value="1"/>
</dbReference>
<comment type="subcellular location">
    <subcellularLocation>
        <location evidence="1">Periplasm</location>
    </subcellularLocation>
</comment>
<dbReference type="AlphaFoldDB" id="E8M793"/>
<proteinExistence type="predicted"/>
<dbReference type="GO" id="GO:0042597">
    <property type="term" value="C:periplasmic space"/>
    <property type="evidence" value="ECO:0007669"/>
    <property type="project" value="UniProtKB-SubCell"/>
</dbReference>
<protein>
    <submittedName>
        <fullName evidence="6">Putative spermidine/putrescine ABC transporter, periplasmic spermidine/putrescine-binding protein</fullName>
    </submittedName>
</protein>
<dbReference type="GeneID" id="95569458"/>
<dbReference type="PANTHER" id="PTHR30222">
    <property type="entry name" value="SPERMIDINE/PUTRESCINE-BINDING PERIPLASMIC PROTEIN"/>
    <property type="match status" value="1"/>
</dbReference>
<dbReference type="Pfam" id="PF13416">
    <property type="entry name" value="SBP_bac_8"/>
    <property type="match status" value="1"/>
</dbReference>
<dbReference type="CDD" id="cd13590">
    <property type="entry name" value="PBP2_PotD_PotF_like"/>
    <property type="match status" value="1"/>
</dbReference>